<gene>
    <name evidence="1" type="ORF">niasHS_016374</name>
</gene>
<name>A0ABD2HTN7_HETSC</name>
<keyword evidence="2" id="KW-1185">Reference proteome</keyword>
<dbReference type="AlphaFoldDB" id="A0ABD2HTN7"/>
<sequence length="73" mass="8534">MDTDWERITQLPNKLNNNGNFPTITNSMKVVTNAFEINLEKARDKVYQYEHRFCAKYSNAKSGKELPRGPRNE</sequence>
<dbReference type="Proteomes" id="UP001620645">
    <property type="component" value="Unassembled WGS sequence"/>
</dbReference>
<organism evidence="1 2">
    <name type="scientific">Heterodera schachtii</name>
    <name type="common">Sugarbeet cyst nematode worm</name>
    <name type="synonym">Tylenchus schachtii</name>
    <dbReference type="NCBI Taxonomy" id="97005"/>
    <lineage>
        <taxon>Eukaryota</taxon>
        <taxon>Metazoa</taxon>
        <taxon>Ecdysozoa</taxon>
        <taxon>Nematoda</taxon>
        <taxon>Chromadorea</taxon>
        <taxon>Rhabditida</taxon>
        <taxon>Tylenchina</taxon>
        <taxon>Tylenchomorpha</taxon>
        <taxon>Tylenchoidea</taxon>
        <taxon>Heteroderidae</taxon>
        <taxon>Heteroderinae</taxon>
        <taxon>Heterodera</taxon>
    </lineage>
</organism>
<dbReference type="EMBL" id="JBICCN010000389">
    <property type="protein sequence ID" value="KAL3071699.1"/>
    <property type="molecule type" value="Genomic_DNA"/>
</dbReference>
<proteinExistence type="predicted"/>
<evidence type="ECO:0000313" key="2">
    <source>
        <dbReference type="Proteomes" id="UP001620645"/>
    </source>
</evidence>
<comment type="caution">
    <text evidence="1">The sequence shown here is derived from an EMBL/GenBank/DDBJ whole genome shotgun (WGS) entry which is preliminary data.</text>
</comment>
<protein>
    <submittedName>
        <fullName evidence="1">Uncharacterized protein</fullName>
    </submittedName>
</protein>
<evidence type="ECO:0000313" key="1">
    <source>
        <dbReference type="EMBL" id="KAL3071699.1"/>
    </source>
</evidence>
<accession>A0ABD2HTN7</accession>
<reference evidence="1 2" key="1">
    <citation type="submission" date="2024-10" db="EMBL/GenBank/DDBJ databases">
        <authorList>
            <person name="Kim D."/>
        </authorList>
    </citation>
    <scope>NUCLEOTIDE SEQUENCE [LARGE SCALE GENOMIC DNA]</scope>
    <source>
        <strain evidence="1">Taebaek</strain>
    </source>
</reference>